<evidence type="ECO:0000256" key="3">
    <source>
        <dbReference type="ARBA" id="ARBA00022448"/>
    </source>
</evidence>
<protein>
    <submittedName>
        <fullName evidence="12">TonB family protein</fullName>
    </submittedName>
</protein>
<dbReference type="PANTHER" id="PTHR33446:SF2">
    <property type="entry name" value="PROTEIN TONB"/>
    <property type="match status" value="1"/>
</dbReference>
<evidence type="ECO:0000313" key="12">
    <source>
        <dbReference type="EMBL" id="RSK51092.1"/>
    </source>
</evidence>
<evidence type="ECO:0000256" key="2">
    <source>
        <dbReference type="ARBA" id="ARBA00006555"/>
    </source>
</evidence>
<evidence type="ECO:0000259" key="11">
    <source>
        <dbReference type="PROSITE" id="PS52015"/>
    </source>
</evidence>
<evidence type="ECO:0000256" key="7">
    <source>
        <dbReference type="ARBA" id="ARBA00022927"/>
    </source>
</evidence>
<evidence type="ECO:0000256" key="4">
    <source>
        <dbReference type="ARBA" id="ARBA00022475"/>
    </source>
</evidence>
<keyword evidence="8" id="KW-1133">Transmembrane helix</keyword>
<dbReference type="Proteomes" id="UP000273500">
    <property type="component" value="Unassembled WGS sequence"/>
</dbReference>
<evidence type="ECO:0000256" key="1">
    <source>
        <dbReference type="ARBA" id="ARBA00004383"/>
    </source>
</evidence>
<dbReference type="PROSITE" id="PS52015">
    <property type="entry name" value="TONB_CTD"/>
    <property type="match status" value="2"/>
</dbReference>
<evidence type="ECO:0000256" key="8">
    <source>
        <dbReference type="ARBA" id="ARBA00022989"/>
    </source>
</evidence>
<feature type="domain" description="TonB C-terminal" evidence="11">
    <location>
        <begin position="291"/>
        <end position="381"/>
    </location>
</feature>
<comment type="similarity">
    <text evidence="2">Belongs to the TonB family.</text>
</comment>
<sequence>MYRFCWLLLAAICGTTVASAQTTSPSATTTPVYTYVEQMPVFPGGQEALLRTLGETIYYPTEALQQHLEGRIFVQFVVGVTGNVQDVHVSNTTIPVLDAAAVEAVQKLPAFSPGRQLGKPVPVAYTVPITFRIPSNVKEILAARAAPNTSVTPASSPLLFPGGPEALRTYLSNHPWPADYSSTLPSGTPALPQIVFVSFVVDTLGQVTQAMAVQPAEPVERRRSHQNPKVPAAPAALLLAAASHINAMPTWIPARKNGQKIPFPLTLPVYFGPTDSVATPLAYVDEMPVFKGDAIEGHYMAQRLRYPATALRSQTQGTVLTYFEVSEAGTIENIQTIKSASPDLDTEARRVVQMLPGYIPGRHNGKPARVFYVVPATFSIK</sequence>
<proteinExistence type="inferred from homology"/>
<feature type="domain" description="TonB C-terminal" evidence="11">
    <location>
        <begin position="44"/>
        <end position="140"/>
    </location>
</feature>
<dbReference type="GO" id="GO:0015031">
    <property type="term" value="P:protein transport"/>
    <property type="evidence" value="ECO:0007669"/>
    <property type="project" value="UniProtKB-KW"/>
</dbReference>
<dbReference type="AlphaFoldDB" id="A0A3R9Q1Q1"/>
<organism evidence="12 13">
    <name type="scientific">Hymenobacter rigui</name>
    <dbReference type="NCBI Taxonomy" id="334424"/>
    <lineage>
        <taxon>Bacteria</taxon>
        <taxon>Pseudomonadati</taxon>
        <taxon>Bacteroidota</taxon>
        <taxon>Cytophagia</taxon>
        <taxon>Cytophagales</taxon>
        <taxon>Hymenobacteraceae</taxon>
        <taxon>Hymenobacter</taxon>
    </lineage>
</organism>
<name>A0A3R9Q1Q1_9BACT</name>
<dbReference type="GO" id="GO:0031992">
    <property type="term" value="F:energy transducer activity"/>
    <property type="evidence" value="ECO:0007669"/>
    <property type="project" value="TreeGrafter"/>
</dbReference>
<dbReference type="GO" id="GO:0098797">
    <property type="term" value="C:plasma membrane protein complex"/>
    <property type="evidence" value="ECO:0007669"/>
    <property type="project" value="TreeGrafter"/>
</dbReference>
<comment type="caution">
    <text evidence="12">The sequence shown here is derived from an EMBL/GenBank/DDBJ whole genome shotgun (WGS) entry which is preliminary data.</text>
</comment>
<keyword evidence="6" id="KW-0812">Transmembrane</keyword>
<dbReference type="GO" id="GO:0055085">
    <property type="term" value="P:transmembrane transport"/>
    <property type="evidence" value="ECO:0007669"/>
    <property type="project" value="InterPro"/>
</dbReference>
<comment type="subcellular location">
    <subcellularLocation>
        <location evidence="1">Cell inner membrane</location>
        <topology evidence="1">Single-pass membrane protein</topology>
        <orientation evidence="1">Periplasmic side</orientation>
    </subcellularLocation>
</comment>
<evidence type="ECO:0000256" key="6">
    <source>
        <dbReference type="ARBA" id="ARBA00022692"/>
    </source>
</evidence>
<keyword evidence="9" id="KW-0472">Membrane</keyword>
<keyword evidence="3" id="KW-0813">Transport</keyword>
<dbReference type="Gene3D" id="3.30.1150.10">
    <property type="match status" value="3"/>
</dbReference>
<evidence type="ECO:0000313" key="13">
    <source>
        <dbReference type="Proteomes" id="UP000273500"/>
    </source>
</evidence>
<evidence type="ECO:0000256" key="10">
    <source>
        <dbReference type="SAM" id="SignalP"/>
    </source>
</evidence>
<keyword evidence="10" id="KW-0732">Signal</keyword>
<dbReference type="OrthoDB" id="1039448at2"/>
<keyword evidence="13" id="KW-1185">Reference proteome</keyword>
<feature type="signal peptide" evidence="10">
    <location>
        <begin position="1"/>
        <end position="20"/>
    </location>
</feature>
<dbReference type="SUPFAM" id="SSF74653">
    <property type="entry name" value="TolA/TonB C-terminal domain"/>
    <property type="match status" value="2"/>
</dbReference>
<keyword evidence="5" id="KW-0997">Cell inner membrane</keyword>
<keyword evidence="7" id="KW-0653">Protein transport</keyword>
<gene>
    <name evidence="12" type="ORF">EI291_01895</name>
</gene>
<feature type="chain" id="PRO_5018689390" evidence="10">
    <location>
        <begin position="21"/>
        <end position="381"/>
    </location>
</feature>
<dbReference type="NCBIfam" id="TIGR01352">
    <property type="entry name" value="tonB_Cterm"/>
    <property type="match status" value="2"/>
</dbReference>
<dbReference type="InterPro" id="IPR037682">
    <property type="entry name" value="TonB_C"/>
</dbReference>
<dbReference type="Pfam" id="PF03544">
    <property type="entry name" value="TonB_C"/>
    <property type="match status" value="2"/>
</dbReference>
<dbReference type="InterPro" id="IPR006260">
    <property type="entry name" value="TonB/TolA_C"/>
</dbReference>
<evidence type="ECO:0000256" key="5">
    <source>
        <dbReference type="ARBA" id="ARBA00022519"/>
    </source>
</evidence>
<dbReference type="PANTHER" id="PTHR33446">
    <property type="entry name" value="PROTEIN TONB-RELATED"/>
    <property type="match status" value="1"/>
</dbReference>
<evidence type="ECO:0000256" key="9">
    <source>
        <dbReference type="ARBA" id="ARBA00023136"/>
    </source>
</evidence>
<dbReference type="EMBL" id="RWIT01000001">
    <property type="protein sequence ID" value="RSK51092.1"/>
    <property type="molecule type" value="Genomic_DNA"/>
</dbReference>
<dbReference type="RefSeq" id="WP_125417569.1">
    <property type="nucleotide sequence ID" value="NZ_RWIT01000001.1"/>
</dbReference>
<keyword evidence="4" id="KW-1003">Cell membrane</keyword>
<reference evidence="12 13" key="1">
    <citation type="submission" date="2018-12" db="EMBL/GenBank/DDBJ databases">
        <authorList>
            <person name="Feng G."/>
            <person name="Zhu H."/>
        </authorList>
    </citation>
    <scope>NUCLEOTIDE SEQUENCE [LARGE SCALE GENOMIC DNA]</scope>
    <source>
        <strain evidence="12 13">KCTC 12533</strain>
    </source>
</reference>
<accession>A0A3R9Q1Q1</accession>
<dbReference type="InterPro" id="IPR051045">
    <property type="entry name" value="TonB-dependent_transducer"/>
</dbReference>